<evidence type="ECO:0000256" key="5">
    <source>
        <dbReference type="ARBA" id="ARBA00023040"/>
    </source>
</evidence>
<feature type="transmembrane region" description="Helical" evidence="10">
    <location>
        <begin position="148"/>
        <end position="169"/>
    </location>
</feature>
<feature type="region of interest" description="Disordered" evidence="9">
    <location>
        <begin position="323"/>
        <end position="350"/>
    </location>
</feature>
<feature type="compositionally biased region" description="Basic and acidic residues" evidence="9">
    <location>
        <begin position="336"/>
        <end position="348"/>
    </location>
</feature>
<feature type="transmembrane region" description="Helical" evidence="10">
    <location>
        <begin position="590"/>
        <end position="609"/>
    </location>
</feature>
<feature type="transmembrane region" description="Helical" evidence="10">
    <location>
        <begin position="117"/>
        <end position="136"/>
    </location>
</feature>
<dbReference type="OrthoDB" id="2113128at2759"/>
<evidence type="ECO:0000256" key="7">
    <source>
        <dbReference type="ARBA" id="ARBA00023170"/>
    </source>
</evidence>
<evidence type="ECO:0008006" key="13">
    <source>
        <dbReference type="Google" id="ProtNLM"/>
    </source>
</evidence>
<dbReference type="EMBL" id="KZ998723">
    <property type="protein sequence ID" value="RKO85809.1"/>
    <property type="molecule type" value="Genomic_DNA"/>
</dbReference>
<evidence type="ECO:0000256" key="2">
    <source>
        <dbReference type="ARBA" id="ARBA00022475"/>
    </source>
</evidence>
<organism evidence="11 12">
    <name type="scientific">Blyttiomyces helicus</name>
    <dbReference type="NCBI Taxonomy" id="388810"/>
    <lineage>
        <taxon>Eukaryota</taxon>
        <taxon>Fungi</taxon>
        <taxon>Fungi incertae sedis</taxon>
        <taxon>Chytridiomycota</taxon>
        <taxon>Chytridiomycota incertae sedis</taxon>
        <taxon>Chytridiomycetes</taxon>
        <taxon>Chytridiomycetes incertae sedis</taxon>
        <taxon>Blyttiomyces</taxon>
    </lineage>
</organism>
<evidence type="ECO:0000256" key="4">
    <source>
        <dbReference type="ARBA" id="ARBA00022989"/>
    </source>
</evidence>
<keyword evidence="8" id="KW-0807">Transducer</keyword>
<sequence>MRAHQRLLPDNPACVPLQATVRRIRYSSPLIHAAIHAESSRGNSRAGAINCAPPLPAAATNLPQQPAMSPPTTPVPPGVGPPDAEGYYTLPTIPQEMSYGHIYLPYKFTPAQQAGNAIGFILTVTAFLLGLLFLRVQSRVPFYPGKTFALFIICVDLISVANACFIEHLPGLVLGHRLAGWYVCQVQGFIDGAWCVAAQAGMFSFTLERYCAVVRGRPLKSGQTRALMIMSAVFAVVGSAIPFAYSHWAAPMPSGIWCTPAWSTGDWRGIVISIEGGVSIVPVVVGILIMYRAIYLKVSDSARVVREMGADSSSWMTIRKTASEPGLDSTGLSENKGIESNRSDKFDDGDLSLDLPPIINPSPIILSMPLDGTGAITSRPRAPTVLSMPLTGNGDSTTTTTIPPPGSSGLPPRKLSMPIPTTSNTPSAQAPSKLSPTSPPTSKSNPDLDLSHSPSEKHSANPRVPRNSSSSRGGGVLGTLAVPASSTSYQRENSKPMPTLSHNPTHSPDTIPQAPHSATAIHKTNSIKSLRPAPTQTTAHRRREPDLPSTVSFQAFFILVIYYFSILPLLLDIFYNLLTGHSVPAWWDFAAYYCAVTYTVTNPILFLTMNKQYRHALVEERNEWAGWLGLSGGSGRADDFAMGNWGRMRSREMGAR</sequence>
<name>A0A4P9W0X8_9FUNG</name>
<feature type="transmembrane region" description="Helical" evidence="10">
    <location>
        <begin position="189"/>
        <end position="207"/>
    </location>
</feature>
<dbReference type="PANTHER" id="PTHR22752:SF1">
    <property type="entry name" value="G-PROTEIN COUPLED RECEPTOR 176"/>
    <property type="match status" value="1"/>
</dbReference>
<comment type="subcellular location">
    <subcellularLocation>
        <location evidence="1">Cell membrane</location>
        <topology evidence="1">Multi-pass membrane protein</topology>
    </subcellularLocation>
</comment>
<dbReference type="Pfam" id="PF00001">
    <property type="entry name" value="7tm_1"/>
    <property type="match status" value="1"/>
</dbReference>
<keyword evidence="6 10" id="KW-0472">Membrane</keyword>
<evidence type="ECO:0000256" key="9">
    <source>
        <dbReference type="SAM" id="MobiDB-lite"/>
    </source>
</evidence>
<feature type="transmembrane region" description="Helical" evidence="10">
    <location>
        <begin position="227"/>
        <end position="250"/>
    </location>
</feature>
<gene>
    <name evidence="11" type="ORF">BDK51DRAFT_47573</name>
</gene>
<protein>
    <recommendedName>
        <fullName evidence="13">G-protein coupled receptors family 1 profile domain-containing protein</fullName>
    </recommendedName>
</protein>
<keyword evidence="4 10" id="KW-1133">Transmembrane helix</keyword>
<evidence type="ECO:0000256" key="3">
    <source>
        <dbReference type="ARBA" id="ARBA00022692"/>
    </source>
</evidence>
<keyword evidence="3 10" id="KW-0812">Transmembrane</keyword>
<feature type="region of interest" description="Disordered" evidence="9">
    <location>
        <begin position="375"/>
        <end position="545"/>
    </location>
</feature>
<dbReference type="InterPro" id="IPR000276">
    <property type="entry name" value="GPCR_Rhodpsn"/>
</dbReference>
<evidence type="ECO:0000256" key="1">
    <source>
        <dbReference type="ARBA" id="ARBA00004651"/>
    </source>
</evidence>
<feature type="compositionally biased region" description="Polar residues" evidence="9">
    <location>
        <begin position="419"/>
        <end position="430"/>
    </location>
</feature>
<feature type="transmembrane region" description="Helical" evidence="10">
    <location>
        <begin position="270"/>
        <end position="291"/>
    </location>
</feature>
<dbReference type="SUPFAM" id="SSF81321">
    <property type="entry name" value="Family A G protein-coupled receptor-like"/>
    <property type="match status" value="1"/>
</dbReference>
<accession>A0A4P9W0X8</accession>
<feature type="compositionally biased region" description="Polar residues" evidence="9">
    <location>
        <begin position="500"/>
        <end position="510"/>
    </location>
</feature>
<dbReference type="Gene3D" id="1.20.1070.10">
    <property type="entry name" value="Rhodopsin 7-helix transmembrane proteins"/>
    <property type="match status" value="2"/>
</dbReference>
<feature type="compositionally biased region" description="Low complexity" evidence="9">
    <location>
        <begin position="389"/>
        <end position="416"/>
    </location>
</feature>
<keyword evidence="2" id="KW-1003">Cell membrane</keyword>
<evidence type="ECO:0000256" key="6">
    <source>
        <dbReference type="ARBA" id="ARBA00023136"/>
    </source>
</evidence>
<reference evidence="12" key="1">
    <citation type="journal article" date="2018" name="Nat. Microbiol.">
        <title>Leveraging single-cell genomics to expand the fungal tree of life.</title>
        <authorList>
            <person name="Ahrendt S.R."/>
            <person name="Quandt C.A."/>
            <person name="Ciobanu D."/>
            <person name="Clum A."/>
            <person name="Salamov A."/>
            <person name="Andreopoulos B."/>
            <person name="Cheng J.F."/>
            <person name="Woyke T."/>
            <person name="Pelin A."/>
            <person name="Henrissat B."/>
            <person name="Reynolds N.K."/>
            <person name="Benny G.L."/>
            <person name="Smith M.E."/>
            <person name="James T.Y."/>
            <person name="Grigoriev I.V."/>
        </authorList>
    </citation>
    <scope>NUCLEOTIDE SEQUENCE [LARGE SCALE GENOMIC DNA]</scope>
</reference>
<keyword evidence="5" id="KW-0297">G-protein coupled receptor</keyword>
<feature type="compositionally biased region" description="Low complexity" evidence="9">
    <location>
        <begin position="431"/>
        <end position="445"/>
    </location>
</feature>
<dbReference type="Proteomes" id="UP000269721">
    <property type="component" value="Unassembled WGS sequence"/>
</dbReference>
<dbReference type="GO" id="GO:0004930">
    <property type="term" value="F:G protein-coupled receptor activity"/>
    <property type="evidence" value="ECO:0007669"/>
    <property type="project" value="UniProtKB-KW"/>
</dbReference>
<dbReference type="PANTHER" id="PTHR22752">
    <property type="entry name" value="G PROTEIN-COUPLED RECEPTOR"/>
    <property type="match status" value="1"/>
</dbReference>
<evidence type="ECO:0000256" key="8">
    <source>
        <dbReference type="ARBA" id="ARBA00023224"/>
    </source>
</evidence>
<keyword evidence="7" id="KW-0675">Receptor</keyword>
<keyword evidence="12" id="KW-1185">Reference proteome</keyword>
<proteinExistence type="predicted"/>
<evidence type="ECO:0000313" key="12">
    <source>
        <dbReference type="Proteomes" id="UP000269721"/>
    </source>
</evidence>
<feature type="compositionally biased region" description="Low complexity" evidence="9">
    <location>
        <begin position="461"/>
        <end position="471"/>
    </location>
</feature>
<feature type="transmembrane region" description="Helical" evidence="10">
    <location>
        <begin position="551"/>
        <end position="570"/>
    </location>
</feature>
<evidence type="ECO:0000313" key="11">
    <source>
        <dbReference type="EMBL" id="RKO85809.1"/>
    </source>
</evidence>
<feature type="compositionally biased region" description="Polar residues" evidence="9">
    <location>
        <begin position="522"/>
        <end position="538"/>
    </location>
</feature>
<dbReference type="CDD" id="cd00637">
    <property type="entry name" value="7tm_classA_rhodopsin-like"/>
    <property type="match status" value="1"/>
</dbReference>
<evidence type="ECO:0000256" key="10">
    <source>
        <dbReference type="SAM" id="Phobius"/>
    </source>
</evidence>
<dbReference type="AlphaFoldDB" id="A0A4P9W0X8"/>
<dbReference type="GO" id="GO:0005886">
    <property type="term" value="C:plasma membrane"/>
    <property type="evidence" value="ECO:0007669"/>
    <property type="project" value="UniProtKB-SubCell"/>
</dbReference>